<accession>A0A9X4RXE4</accession>
<feature type="domain" description="DprA winged helix" evidence="3">
    <location>
        <begin position="308"/>
        <end position="361"/>
    </location>
</feature>
<dbReference type="PANTHER" id="PTHR43022:SF1">
    <property type="entry name" value="PROTEIN SMF"/>
    <property type="match status" value="1"/>
</dbReference>
<dbReference type="GO" id="GO:0009294">
    <property type="term" value="P:DNA-mediated transformation"/>
    <property type="evidence" value="ECO:0007669"/>
    <property type="project" value="InterPro"/>
</dbReference>
<evidence type="ECO:0000256" key="1">
    <source>
        <dbReference type="ARBA" id="ARBA00006525"/>
    </source>
</evidence>
<dbReference type="InterPro" id="IPR057666">
    <property type="entry name" value="DrpA_SLOG"/>
</dbReference>
<evidence type="ECO:0000259" key="2">
    <source>
        <dbReference type="Pfam" id="PF02481"/>
    </source>
</evidence>
<name>A0A9X4RXE4_9FLAO</name>
<reference evidence="4" key="1">
    <citation type="submission" date="2022-07" db="EMBL/GenBank/DDBJ databases">
        <title>Description and genome-wide analysis of Profundicola chukchiensis gen. nov., sp. nov., marine bacteria isolated from bottom sediments of the Chukchi Sea.</title>
        <authorList>
            <person name="Romanenko L."/>
            <person name="Otstavnykh N."/>
            <person name="Kurilenko V."/>
            <person name="Eremeev V."/>
            <person name="Velansky P."/>
            <person name="Mikhailov V."/>
            <person name="Isaeva M."/>
        </authorList>
    </citation>
    <scope>NUCLEOTIDE SEQUENCE</scope>
    <source>
        <strain evidence="4">KMM 9713</strain>
    </source>
</reference>
<feature type="domain" description="Smf/DprA SLOG" evidence="2">
    <location>
        <begin position="81"/>
        <end position="290"/>
    </location>
</feature>
<sequence length="366" mass="40715">MQVQEKQALMALTYVQKLGTKSVQDLLAMYGTASEVWNLSAKEKNSIKGLTPEIANQIGSKKIWDLATNEISFCEKHDIQIISKFENDYSKLLKECVDAPFITFKRGNVDLNQGKYVSIVGTRKMTSRGKDFIHELVAGFKNQPITIVSGLALGVDAEAHKAAIENGLPTIGVLAHGVNQIFPKTNERIGLKMMDNGGLFSEFSTFHAPEPENFLRRNRIIAGLCEATIIIESPIAGGAMSTATHANNYNRDVFALSGRPNDATAVGCHHLIKNHKAFLLTEASDVLNYLNISPRKTEKVVQKELFISLSQPEQMLYDLLKKNGKLHIDKIALDMRMPTYQLMPILLDLELKNLISPLPGKYYDLN</sequence>
<gene>
    <name evidence="4" type="primary">dprA</name>
    <name evidence="4" type="ORF">NMK71_10085</name>
</gene>
<dbReference type="EMBL" id="JANCMU010000006">
    <property type="protein sequence ID" value="MDG4946767.1"/>
    <property type="molecule type" value="Genomic_DNA"/>
</dbReference>
<evidence type="ECO:0000313" key="4">
    <source>
        <dbReference type="EMBL" id="MDG4946767.1"/>
    </source>
</evidence>
<dbReference type="InterPro" id="IPR036388">
    <property type="entry name" value="WH-like_DNA-bd_sf"/>
</dbReference>
<evidence type="ECO:0000259" key="3">
    <source>
        <dbReference type="Pfam" id="PF17782"/>
    </source>
</evidence>
<dbReference type="InterPro" id="IPR041614">
    <property type="entry name" value="DprA_WH"/>
</dbReference>
<dbReference type="InterPro" id="IPR003488">
    <property type="entry name" value="DprA"/>
</dbReference>
<evidence type="ECO:0000313" key="5">
    <source>
        <dbReference type="Proteomes" id="UP001152599"/>
    </source>
</evidence>
<proteinExistence type="inferred from homology"/>
<organism evidence="4 5">
    <name type="scientific">Profundicola chukchiensis</name>
    <dbReference type="NCBI Taxonomy" id="2961959"/>
    <lineage>
        <taxon>Bacteria</taxon>
        <taxon>Pseudomonadati</taxon>
        <taxon>Bacteroidota</taxon>
        <taxon>Flavobacteriia</taxon>
        <taxon>Flavobacteriales</taxon>
        <taxon>Weeksellaceae</taxon>
        <taxon>Profundicola</taxon>
    </lineage>
</organism>
<dbReference type="Gene3D" id="1.10.10.10">
    <property type="entry name" value="Winged helix-like DNA-binding domain superfamily/Winged helix DNA-binding domain"/>
    <property type="match status" value="1"/>
</dbReference>
<protein>
    <submittedName>
        <fullName evidence="4">DNA-processing protein DprA</fullName>
    </submittedName>
</protein>
<dbReference type="Proteomes" id="UP001152599">
    <property type="component" value="Unassembled WGS sequence"/>
</dbReference>
<dbReference type="Gene3D" id="3.40.50.450">
    <property type="match status" value="1"/>
</dbReference>
<dbReference type="Pfam" id="PF02481">
    <property type="entry name" value="DNA_processg_A"/>
    <property type="match status" value="1"/>
</dbReference>
<dbReference type="RefSeq" id="WP_304421093.1">
    <property type="nucleotide sequence ID" value="NZ_JANCMU010000006.1"/>
</dbReference>
<dbReference type="SUPFAM" id="SSF102405">
    <property type="entry name" value="MCP/YpsA-like"/>
    <property type="match status" value="1"/>
</dbReference>
<dbReference type="PANTHER" id="PTHR43022">
    <property type="entry name" value="PROTEIN SMF"/>
    <property type="match status" value="1"/>
</dbReference>
<comment type="similarity">
    <text evidence="1">Belongs to the DprA/Smf family.</text>
</comment>
<dbReference type="NCBIfam" id="TIGR00732">
    <property type="entry name" value="dprA"/>
    <property type="match status" value="1"/>
</dbReference>
<dbReference type="AlphaFoldDB" id="A0A9X4RXE4"/>
<keyword evidence="5" id="KW-1185">Reference proteome</keyword>
<dbReference type="Pfam" id="PF17782">
    <property type="entry name" value="WHD_DprA"/>
    <property type="match status" value="1"/>
</dbReference>
<comment type="caution">
    <text evidence="4">The sequence shown here is derived from an EMBL/GenBank/DDBJ whole genome shotgun (WGS) entry which is preliminary data.</text>
</comment>